<organism evidence="2 3">
    <name type="scientific">Protopolystoma xenopodis</name>
    <dbReference type="NCBI Taxonomy" id="117903"/>
    <lineage>
        <taxon>Eukaryota</taxon>
        <taxon>Metazoa</taxon>
        <taxon>Spiralia</taxon>
        <taxon>Lophotrochozoa</taxon>
        <taxon>Platyhelminthes</taxon>
        <taxon>Monogenea</taxon>
        <taxon>Polyopisthocotylea</taxon>
        <taxon>Polystomatidea</taxon>
        <taxon>Polystomatidae</taxon>
        <taxon>Protopolystoma</taxon>
    </lineage>
</organism>
<protein>
    <submittedName>
        <fullName evidence="2">Uncharacterized protein</fullName>
    </submittedName>
</protein>
<feature type="compositionally biased region" description="Polar residues" evidence="1">
    <location>
        <begin position="46"/>
        <end position="65"/>
    </location>
</feature>
<comment type="caution">
    <text evidence="2">The sequence shown here is derived from an EMBL/GenBank/DDBJ whole genome shotgun (WGS) entry which is preliminary data.</text>
</comment>
<keyword evidence="3" id="KW-1185">Reference proteome</keyword>
<evidence type="ECO:0000256" key="1">
    <source>
        <dbReference type="SAM" id="MobiDB-lite"/>
    </source>
</evidence>
<evidence type="ECO:0000313" key="3">
    <source>
        <dbReference type="Proteomes" id="UP000784294"/>
    </source>
</evidence>
<accession>A0A448WNQ4</accession>
<feature type="compositionally biased region" description="Polar residues" evidence="1">
    <location>
        <begin position="19"/>
        <end position="32"/>
    </location>
</feature>
<proteinExistence type="predicted"/>
<reference evidence="2" key="1">
    <citation type="submission" date="2018-11" db="EMBL/GenBank/DDBJ databases">
        <authorList>
            <consortium name="Pathogen Informatics"/>
        </authorList>
    </citation>
    <scope>NUCLEOTIDE SEQUENCE</scope>
</reference>
<evidence type="ECO:0000313" key="2">
    <source>
        <dbReference type="EMBL" id="VEL16325.1"/>
    </source>
</evidence>
<feature type="region of interest" description="Disordered" evidence="1">
    <location>
        <begin position="19"/>
        <end position="167"/>
    </location>
</feature>
<dbReference type="EMBL" id="CAAALY010028002">
    <property type="protein sequence ID" value="VEL16325.1"/>
    <property type="molecule type" value="Genomic_DNA"/>
</dbReference>
<dbReference type="Proteomes" id="UP000784294">
    <property type="component" value="Unassembled WGS sequence"/>
</dbReference>
<feature type="compositionally biased region" description="Polar residues" evidence="1">
    <location>
        <begin position="108"/>
        <end position="123"/>
    </location>
</feature>
<dbReference type="AlphaFoldDB" id="A0A448WNQ4"/>
<sequence>MMVANSSNLIITVKPVNQNTCLPPRRQAQSGPLGSIGSPIYGGGNSTEPLRTGLSSGPQRNSGRNAPSGFVGGMSSNHKLHSPTSDIAASQSATHRASPVAISKPASGWSSLSSDQLTRSARGNGSGRALPHTGNQQPQSIYPSGTLMNGGRHDIHLDENTRTPDDRKNQYITVSAAPKNTATRLNSPHSMGPVLDGRNIVQHVEEKPARGCDNVGLITL</sequence>
<feature type="compositionally biased region" description="Polar residues" evidence="1">
    <location>
        <begin position="74"/>
        <end position="95"/>
    </location>
</feature>
<feature type="compositionally biased region" description="Polar residues" evidence="1">
    <location>
        <begin position="133"/>
        <end position="147"/>
    </location>
</feature>
<name>A0A448WNQ4_9PLAT</name>
<feature type="compositionally biased region" description="Basic and acidic residues" evidence="1">
    <location>
        <begin position="151"/>
        <end position="167"/>
    </location>
</feature>
<gene>
    <name evidence="2" type="ORF">PXEA_LOCUS9765</name>
</gene>